<comment type="caution">
    <text evidence="6">The sequence shown here is derived from an EMBL/GenBank/DDBJ whole genome shotgun (WGS) entry which is preliminary data.</text>
</comment>
<keyword evidence="4" id="KW-0342">GTP-binding</keyword>
<proteinExistence type="inferred from homology"/>
<gene>
    <name evidence="6" type="ORF">FNYG_14849</name>
</gene>
<dbReference type="AlphaFoldDB" id="A0A2K0UPM4"/>
<feature type="domain" description="IRG-type G" evidence="5">
    <location>
        <begin position="91"/>
        <end position="271"/>
    </location>
</feature>
<sequence>MTRSQWGVKLNWDPSTGWGFVFSTLGVNLVKIGLAGAFAVAGAASGIGLGGLSAYIISQALYHWASSNYSGTIVTTETIISDREQEGLDADRAYVAICGPSGSGKSSLINALRGLLNRDTNAASVGTTETTCQRQEYQAAACFDRLTLVDFPGAGTQRVPSQGYFNANKLHCYDYILIICGERFGEIEIALVQACIAQGKRFAIVRSRSDEAIRRVEDDMSLPLDEAKLSYIEDEISAIEEELRRASLPEENIVELLGFFILLNKNTLRRLTTIPPYDWPSAFGQDEIHERKLLQLLGKAGVADEHVNPGAEGE</sequence>
<protein>
    <recommendedName>
        <fullName evidence="5">IRG-type G domain-containing protein</fullName>
    </recommendedName>
</protein>
<dbReference type="GO" id="GO:0003924">
    <property type="term" value="F:GTPase activity"/>
    <property type="evidence" value="ECO:0007669"/>
    <property type="project" value="TreeGrafter"/>
</dbReference>
<keyword evidence="7" id="KW-1185">Reference proteome</keyword>
<accession>A0A2K0UPM4</accession>
<dbReference type="PANTHER" id="PTHR32341">
    <property type="entry name" value="INTERFERON-INDUCIBLE GTPASE"/>
    <property type="match status" value="1"/>
</dbReference>
<evidence type="ECO:0000259" key="5">
    <source>
        <dbReference type="PROSITE" id="PS51716"/>
    </source>
</evidence>
<evidence type="ECO:0000313" key="6">
    <source>
        <dbReference type="EMBL" id="PNP59718.1"/>
    </source>
</evidence>
<dbReference type="PROSITE" id="PS51716">
    <property type="entry name" value="G_IRG"/>
    <property type="match status" value="1"/>
</dbReference>
<dbReference type="InterPro" id="IPR051515">
    <property type="entry name" value="IRG"/>
</dbReference>
<comment type="similarity">
    <text evidence="1">Belongs to the TRAFAC class dynamin-like GTPase superfamily. IRG family.</text>
</comment>
<evidence type="ECO:0000256" key="2">
    <source>
        <dbReference type="ARBA" id="ARBA00022741"/>
    </source>
</evidence>
<organism evidence="6 7">
    <name type="scientific">Gibberella nygamai</name>
    <name type="common">Bean root rot disease fungus</name>
    <name type="synonym">Fusarium nygamai</name>
    <dbReference type="NCBI Taxonomy" id="42673"/>
    <lineage>
        <taxon>Eukaryota</taxon>
        <taxon>Fungi</taxon>
        <taxon>Dikarya</taxon>
        <taxon>Ascomycota</taxon>
        <taxon>Pezizomycotina</taxon>
        <taxon>Sordariomycetes</taxon>
        <taxon>Hypocreomycetidae</taxon>
        <taxon>Hypocreales</taxon>
        <taxon>Nectriaceae</taxon>
        <taxon>Fusarium</taxon>
        <taxon>Fusarium fujikuroi species complex</taxon>
    </lineage>
</organism>
<dbReference type="InterPro" id="IPR027417">
    <property type="entry name" value="P-loop_NTPase"/>
</dbReference>
<dbReference type="InterPro" id="IPR007743">
    <property type="entry name" value="Immunity-related_GTPase-like"/>
</dbReference>
<name>A0A2K0UPM4_GIBNY</name>
<reference evidence="6 7" key="1">
    <citation type="submission" date="2017-06" db="EMBL/GenBank/DDBJ databases">
        <title>Genome of Fusarium nygamai isolate CS10214.</title>
        <authorList>
            <person name="Gardiner D.M."/>
            <person name="Obanor F."/>
            <person name="Kazan K."/>
        </authorList>
    </citation>
    <scope>NUCLEOTIDE SEQUENCE [LARGE SCALE GENOMIC DNA]</scope>
    <source>
        <strain evidence="6 7">CS10214</strain>
    </source>
</reference>
<dbReference type="SUPFAM" id="SSF52540">
    <property type="entry name" value="P-loop containing nucleoside triphosphate hydrolases"/>
    <property type="match status" value="1"/>
</dbReference>
<dbReference type="EMBL" id="MTQA01000417">
    <property type="protein sequence ID" value="PNP59718.1"/>
    <property type="molecule type" value="Genomic_DNA"/>
</dbReference>
<evidence type="ECO:0000256" key="3">
    <source>
        <dbReference type="ARBA" id="ARBA00022801"/>
    </source>
</evidence>
<dbReference type="STRING" id="42673.A0A2K0UPM4"/>
<evidence type="ECO:0000313" key="7">
    <source>
        <dbReference type="Proteomes" id="UP000236664"/>
    </source>
</evidence>
<dbReference type="Pfam" id="PF05049">
    <property type="entry name" value="IIGP"/>
    <property type="match status" value="1"/>
</dbReference>
<keyword evidence="2" id="KW-0547">Nucleotide-binding</keyword>
<evidence type="ECO:0000256" key="4">
    <source>
        <dbReference type="ARBA" id="ARBA00023134"/>
    </source>
</evidence>
<dbReference type="GO" id="GO:0005525">
    <property type="term" value="F:GTP binding"/>
    <property type="evidence" value="ECO:0007669"/>
    <property type="project" value="UniProtKB-KW"/>
</dbReference>
<dbReference type="Gene3D" id="3.40.50.300">
    <property type="entry name" value="P-loop containing nucleotide triphosphate hydrolases"/>
    <property type="match status" value="1"/>
</dbReference>
<dbReference type="GO" id="GO:0016020">
    <property type="term" value="C:membrane"/>
    <property type="evidence" value="ECO:0007669"/>
    <property type="project" value="InterPro"/>
</dbReference>
<dbReference type="PANTHER" id="PTHR32341:SF17">
    <property type="entry name" value="IRG-TYPE G DOMAIN-CONTAINING PROTEIN"/>
    <property type="match status" value="1"/>
</dbReference>
<dbReference type="InterPro" id="IPR030385">
    <property type="entry name" value="G_IRG_dom"/>
</dbReference>
<dbReference type="Proteomes" id="UP000236664">
    <property type="component" value="Unassembled WGS sequence"/>
</dbReference>
<dbReference type="OrthoDB" id="422720at2759"/>
<evidence type="ECO:0000256" key="1">
    <source>
        <dbReference type="ARBA" id="ARBA00005429"/>
    </source>
</evidence>
<keyword evidence="3" id="KW-0378">Hydrolase</keyword>